<gene>
    <name evidence="2" type="ORF">CONPUDRAFT_168056</name>
</gene>
<evidence type="ECO:0000313" key="2">
    <source>
        <dbReference type="EMBL" id="EIW77024.1"/>
    </source>
</evidence>
<dbReference type="KEGG" id="cput:CONPUDRAFT_168056"/>
<name>A0A5M3MDV0_CONPW</name>
<protein>
    <submittedName>
        <fullName evidence="2">Uncharacterized protein</fullName>
    </submittedName>
</protein>
<evidence type="ECO:0000313" key="3">
    <source>
        <dbReference type="Proteomes" id="UP000053558"/>
    </source>
</evidence>
<accession>A0A5M3MDV0</accession>
<dbReference type="GeneID" id="19205904"/>
<comment type="caution">
    <text evidence="2">The sequence shown here is derived from an EMBL/GenBank/DDBJ whole genome shotgun (WGS) entry which is preliminary data.</text>
</comment>
<keyword evidence="3" id="KW-1185">Reference proteome</keyword>
<dbReference type="EMBL" id="JH711584">
    <property type="protein sequence ID" value="EIW77024.1"/>
    <property type="molecule type" value="Genomic_DNA"/>
</dbReference>
<sequence length="115" mass="12858">MAHPWVDIGYINSTVHRLDAQKLVDHVRITEMLSRLALSMTPMNGPAAHRSQLLTGSRSPHPVQRMHTGANMSNHRDKLDYIRELASTGGVLERAVSQESRPSEMELTTREMTAA</sequence>
<feature type="region of interest" description="Disordered" evidence="1">
    <location>
        <begin position="44"/>
        <end position="75"/>
    </location>
</feature>
<proteinExistence type="predicted"/>
<reference evidence="3" key="1">
    <citation type="journal article" date="2012" name="Science">
        <title>The Paleozoic origin of enzymatic lignin decomposition reconstructed from 31 fungal genomes.</title>
        <authorList>
            <person name="Floudas D."/>
            <person name="Binder M."/>
            <person name="Riley R."/>
            <person name="Barry K."/>
            <person name="Blanchette R.A."/>
            <person name="Henrissat B."/>
            <person name="Martinez A.T."/>
            <person name="Otillar R."/>
            <person name="Spatafora J.W."/>
            <person name="Yadav J.S."/>
            <person name="Aerts A."/>
            <person name="Benoit I."/>
            <person name="Boyd A."/>
            <person name="Carlson A."/>
            <person name="Copeland A."/>
            <person name="Coutinho P.M."/>
            <person name="de Vries R.P."/>
            <person name="Ferreira P."/>
            <person name="Findley K."/>
            <person name="Foster B."/>
            <person name="Gaskell J."/>
            <person name="Glotzer D."/>
            <person name="Gorecki P."/>
            <person name="Heitman J."/>
            <person name="Hesse C."/>
            <person name="Hori C."/>
            <person name="Igarashi K."/>
            <person name="Jurgens J.A."/>
            <person name="Kallen N."/>
            <person name="Kersten P."/>
            <person name="Kohler A."/>
            <person name="Kuees U."/>
            <person name="Kumar T.K.A."/>
            <person name="Kuo A."/>
            <person name="LaButti K."/>
            <person name="Larrondo L.F."/>
            <person name="Lindquist E."/>
            <person name="Ling A."/>
            <person name="Lombard V."/>
            <person name="Lucas S."/>
            <person name="Lundell T."/>
            <person name="Martin R."/>
            <person name="McLaughlin D.J."/>
            <person name="Morgenstern I."/>
            <person name="Morin E."/>
            <person name="Murat C."/>
            <person name="Nagy L.G."/>
            <person name="Nolan M."/>
            <person name="Ohm R.A."/>
            <person name="Patyshakuliyeva A."/>
            <person name="Rokas A."/>
            <person name="Ruiz-Duenas F.J."/>
            <person name="Sabat G."/>
            <person name="Salamov A."/>
            <person name="Samejima M."/>
            <person name="Schmutz J."/>
            <person name="Slot J.C."/>
            <person name="St John F."/>
            <person name="Stenlid J."/>
            <person name="Sun H."/>
            <person name="Sun S."/>
            <person name="Syed K."/>
            <person name="Tsang A."/>
            <person name="Wiebenga A."/>
            <person name="Young D."/>
            <person name="Pisabarro A."/>
            <person name="Eastwood D.C."/>
            <person name="Martin F."/>
            <person name="Cullen D."/>
            <person name="Grigoriev I.V."/>
            <person name="Hibbett D.S."/>
        </authorList>
    </citation>
    <scope>NUCLEOTIDE SEQUENCE [LARGE SCALE GENOMIC DNA]</scope>
    <source>
        <strain evidence="3">RWD-64-598 SS2</strain>
    </source>
</reference>
<dbReference type="AlphaFoldDB" id="A0A5M3MDV0"/>
<evidence type="ECO:0000256" key="1">
    <source>
        <dbReference type="SAM" id="MobiDB-lite"/>
    </source>
</evidence>
<organism evidence="2 3">
    <name type="scientific">Coniophora puteana (strain RWD-64-598)</name>
    <name type="common">Brown rot fungus</name>
    <dbReference type="NCBI Taxonomy" id="741705"/>
    <lineage>
        <taxon>Eukaryota</taxon>
        <taxon>Fungi</taxon>
        <taxon>Dikarya</taxon>
        <taxon>Basidiomycota</taxon>
        <taxon>Agaricomycotina</taxon>
        <taxon>Agaricomycetes</taxon>
        <taxon>Agaricomycetidae</taxon>
        <taxon>Boletales</taxon>
        <taxon>Coniophorineae</taxon>
        <taxon>Coniophoraceae</taxon>
        <taxon>Coniophora</taxon>
    </lineage>
</organism>
<feature type="region of interest" description="Disordered" evidence="1">
    <location>
        <begin position="93"/>
        <end position="115"/>
    </location>
</feature>
<dbReference type="Proteomes" id="UP000053558">
    <property type="component" value="Unassembled WGS sequence"/>
</dbReference>
<dbReference type="RefSeq" id="XP_007772480.1">
    <property type="nucleotide sequence ID" value="XM_007774290.1"/>
</dbReference>